<evidence type="ECO:0008006" key="4">
    <source>
        <dbReference type="Google" id="ProtNLM"/>
    </source>
</evidence>
<evidence type="ECO:0000313" key="2">
    <source>
        <dbReference type="EMBL" id="OGM99477.1"/>
    </source>
</evidence>
<comment type="caution">
    <text evidence="2">The sequence shown here is derived from an EMBL/GenBank/DDBJ whole genome shotgun (WGS) entry which is preliminary data.</text>
</comment>
<name>A0A1F8EFS0_9BACT</name>
<dbReference type="InterPro" id="IPR007165">
    <property type="entry name" value="Phage_holin_4_2"/>
</dbReference>
<dbReference type="PANTHER" id="PTHR37309:SF1">
    <property type="entry name" value="SLR0284 PROTEIN"/>
    <property type="match status" value="1"/>
</dbReference>
<dbReference type="AlphaFoldDB" id="A0A1F8EFS0"/>
<organism evidence="2 3">
    <name type="scientific">Candidatus Yanofskybacteria bacterium RIFCSPHIGHO2_01_FULL_41_53</name>
    <dbReference type="NCBI Taxonomy" id="1802663"/>
    <lineage>
        <taxon>Bacteria</taxon>
        <taxon>Candidatus Yanofskyibacteriota</taxon>
    </lineage>
</organism>
<feature type="transmembrane region" description="Helical" evidence="1">
    <location>
        <begin position="58"/>
        <end position="78"/>
    </location>
</feature>
<dbReference type="Pfam" id="PF04020">
    <property type="entry name" value="Phage_holin_4_2"/>
    <property type="match status" value="1"/>
</dbReference>
<dbReference type="EMBL" id="MGJD01000044">
    <property type="protein sequence ID" value="OGM99477.1"/>
    <property type="molecule type" value="Genomic_DNA"/>
</dbReference>
<feature type="transmembrane region" description="Helical" evidence="1">
    <location>
        <begin position="90"/>
        <end position="111"/>
    </location>
</feature>
<dbReference type="PANTHER" id="PTHR37309">
    <property type="entry name" value="SLR0284 PROTEIN"/>
    <property type="match status" value="1"/>
</dbReference>
<accession>A0A1F8EFS0</accession>
<dbReference type="Proteomes" id="UP000177117">
    <property type="component" value="Unassembled WGS sequence"/>
</dbReference>
<keyword evidence="1" id="KW-0812">Transmembrane</keyword>
<keyword evidence="1" id="KW-1133">Transmembrane helix</keyword>
<reference evidence="2 3" key="1">
    <citation type="journal article" date="2016" name="Nat. Commun.">
        <title>Thousands of microbial genomes shed light on interconnected biogeochemical processes in an aquifer system.</title>
        <authorList>
            <person name="Anantharaman K."/>
            <person name="Brown C.T."/>
            <person name="Hug L.A."/>
            <person name="Sharon I."/>
            <person name="Castelle C.J."/>
            <person name="Probst A.J."/>
            <person name="Thomas B.C."/>
            <person name="Singh A."/>
            <person name="Wilkins M.J."/>
            <person name="Karaoz U."/>
            <person name="Brodie E.L."/>
            <person name="Williams K.H."/>
            <person name="Hubbard S.S."/>
            <person name="Banfield J.F."/>
        </authorList>
    </citation>
    <scope>NUCLEOTIDE SEQUENCE [LARGE SCALE GENOMIC DNA]</scope>
</reference>
<evidence type="ECO:0000256" key="1">
    <source>
        <dbReference type="SAM" id="Phobius"/>
    </source>
</evidence>
<protein>
    <recommendedName>
        <fullName evidence="4">Phage holin family protein</fullName>
    </recommendedName>
</protein>
<keyword evidence="1" id="KW-0472">Membrane</keyword>
<evidence type="ECO:0000313" key="3">
    <source>
        <dbReference type="Proteomes" id="UP000177117"/>
    </source>
</evidence>
<gene>
    <name evidence="2" type="ORF">A2650_02890</name>
</gene>
<sequence length="115" mass="12525">MAFVIRIFGNSLALYAANWFVAGFVFTGGIKEYAIAGVALGLLNMMVKPVLKLVSMPVIILTLGLFTLVINALLLWTVDYIFDFIAIQDIYTLAWATIVVSLVNVIISGIAKAVR</sequence>
<proteinExistence type="predicted"/>